<dbReference type="Proteomes" id="UP000760668">
    <property type="component" value="Unassembled WGS sequence"/>
</dbReference>
<dbReference type="AlphaFoldDB" id="A0A921MJA0"/>
<name>A0A921MJA0_9FIRM</name>
<evidence type="ECO:0000313" key="2">
    <source>
        <dbReference type="EMBL" id="HJG85588.1"/>
    </source>
</evidence>
<gene>
    <name evidence="2" type="ORF">K8V01_00955</name>
</gene>
<accession>A0A921MJA0</accession>
<keyword evidence="1" id="KW-0472">Membrane</keyword>
<evidence type="ECO:0000313" key="3">
    <source>
        <dbReference type="Proteomes" id="UP000760668"/>
    </source>
</evidence>
<keyword evidence="1" id="KW-1133">Transmembrane helix</keyword>
<feature type="transmembrane region" description="Helical" evidence="1">
    <location>
        <begin position="7"/>
        <end position="30"/>
    </location>
</feature>
<protein>
    <submittedName>
        <fullName evidence="2">Uncharacterized protein</fullName>
    </submittedName>
</protein>
<proteinExistence type="predicted"/>
<reference evidence="2" key="1">
    <citation type="journal article" date="2021" name="PeerJ">
        <title>Extensive microbial diversity within the chicken gut microbiome revealed by metagenomics and culture.</title>
        <authorList>
            <person name="Gilroy R."/>
            <person name="Ravi A."/>
            <person name="Getino M."/>
            <person name="Pursley I."/>
            <person name="Horton D.L."/>
            <person name="Alikhan N.F."/>
            <person name="Baker D."/>
            <person name="Gharbi K."/>
            <person name="Hall N."/>
            <person name="Watson M."/>
            <person name="Adriaenssens E.M."/>
            <person name="Foster-Nyarko E."/>
            <person name="Jarju S."/>
            <person name="Secka A."/>
            <person name="Antonio M."/>
            <person name="Oren A."/>
            <person name="Chaudhuri R.R."/>
            <person name="La Ragione R."/>
            <person name="Hildebrand F."/>
            <person name="Pallen M.J."/>
        </authorList>
    </citation>
    <scope>NUCLEOTIDE SEQUENCE</scope>
    <source>
        <strain evidence="2">CHK179-5677</strain>
    </source>
</reference>
<comment type="caution">
    <text evidence="2">The sequence shown here is derived from an EMBL/GenBank/DDBJ whole genome shotgun (WGS) entry which is preliminary data.</text>
</comment>
<dbReference type="RefSeq" id="WP_295368356.1">
    <property type="nucleotide sequence ID" value="NZ_DYUC01000010.1"/>
</dbReference>
<keyword evidence="1" id="KW-0812">Transmembrane</keyword>
<reference evidence="2" key="2">
    <citation type="submission" date="2021-09" db="EMBL/GenBank/DDBJ databases">
        <authorList>
            <person name="Gilroy R."/>
        </authorList>
    </citation>
    <scope>NUCLEOTIDE SEQUENCE</scope>
    <source>
        <strain evidence="2">CHK179-5677</strain>
    </source>
</reference>
<sequence>MEERNRTIFVVLIAIVIVIAVFSSFGLNLFSPAAPEITLPAVTEPAEDEQGQGGQPADTDRYVRVEVMPETVQSVIRTMVPLQPESYFRTITVETSLGDGAMGATVNRVWQDAGWTQVESTWPGGTVEHTIAGDGTVYRWYGGDSTWTQWDEGERDINMAQRIPTYEDVLALNIKSITSTGYEERNGESCVYVETAENELGNRERYWVSVSNGLLIGAETWCGDELVMRMSSEPVEMPAPAGTAFMLPDGTALHTVEA</sequence>
<organism evidence="2 3">
    <name type="scientific">Pseudoflavonifractor capillosus</name>
    <dbReference type="NCBI Taxonomy" id="106588"/>
    <lineage>
        <taxon>Bacteria</taxon>
        <taxon>Bacillati</taxon>
        <taxon>Bacillota</taxon>
        <taxon>Clostridia</taxon>
        <taxon>Eubacteriales</taxon>
        <taxon>Oscillospiraceae</taxon>
        <taxon>Pseudoflavonifractor</taxon>
    </lineage>
</organism>
<evidence type="ECO:0000256" key="1">
    <source>
        <dbReference type="SAM" id="Phobius"/>
    </source>
</evidence>
<dbReference type="EMBL" id="DYUC01000010">
    <property type="protein sequence ID" value="HJG85588.1"/>
    <property type="molecule type" value="Genomic_DNA"/>
</dbReference>